<dbReference type="InterPro" id="IPR058922">
    <property type="entry name" value="WHD_DRP"/>
</dbReference>
<name>A0AAF1A4A9_SOLVR</name>
<feature type="compositionally biased region" description="Acidic residues" evidence="7">
    <location>
        <begin position="685"/>
        <end position="714"/>
    </location>
</feature>
<evidence type="ECO:0008006" key="14">
    <source>
        <dbReference type="Google" id="ProtNLM"/>
    </source>
</evidence>
<dbReference type="Pfam" id="PF23559">
    <property type="entry name" value="WHD_DRP"/>
    <property type="match status" value="1"/>
</dbReference>
<dbReference type="InterPro" id="IPR038005">
    <property type="entry name" value="RX-like_CC"/>
</dbReference>
<evidence type="ECO:0000256" key="2">
    <source>
        <dbReference type="ARBA" id="ARBA00022614"/>
    </source>
</evidence>
<dbReference type="InterPro" id="IPR027417">
    <property type="entry name" value="P-loop_NTPase"/>
</dbReference>
<comment type="similarity">
    <text evidence="1">Belongs to the disease resistance NB-LRR family.</text>
</comment>
<organism evidence="12 13">
    <name type="scientific">Solanum verrucosum</name>
    <dbReference type="NCBI Taxonomy" id="315347"/>
    <lineage>
        <taxon>Eukaryota</taxon>
        <taxon>Viridiplantae</taxon>
        <taxon>Streptophyta</taxon>
        <taxon>Embryophyta</taxon>
        <taxon>Tracheophyta</taxon>
        <taxon>Spermatophyta</taxon>
        <taxon>Magnoliopsida</taxon>
        <taxon>eudicotyledons</taxon>
        <taxon>Gunneridae</taxon>
        <taxon>Pentapetalae</taxon>
        <taxon>asterids</taxon>
        <taxon>lamiids</taxon>
        <taxon>Solanales</taxon>
        <taxon>Solanaceae</taxon>
        <taxon>Solanoideae</taxon>
        <taxon>Solaneae</taxon>
        <taxon>Solanum</taxon>
    </lineage>
</organism>
<dbReference type="InterPro" id="IPR036388">
    <property type="entry name" value="WH-like_DNA-bd_sf"/>
</dbReference>
<dbReference type="FunFam" id="3.40.50.300:FF:001091">
    <property type="entry name" value="Probable disease resistance protein At1g61300"/>
    <property type="match status" value="1"/>
</dbReference>
<accession>A0AAF1A4A9</accession>
<evidence type="ECO:0000256" key="7">
    <source>
        <dbReference type="SAM" id="MobiDB-lite"/>
    </source>
</evidence>
<evidence type="ECO:0000259" key="8">
    <source>
        <dbReference type="Pfam" id="PF00931"/>
    </source>
</evidence>
<feature type="region of interest" description="Disordered" evidence="7">
    <location>
        <begin position="683"/>
        <end position="714"/>
    </location>
</feature>
<dbReference type="InterPro" id="IPR055414">
    <property type="entry name" value="LRR_R13L4/SHOC2-like"/>
</dbReference>
<dbReference type="GO" id="GO:0051607">
    <property type="term" value="P:defense response to virus"/>
    <property type="evidence" value="ECO:0007669"/>
    <property type="project" value="UniProtKB-ARBA"/>
</dbReference>
<reference evidence="12" key="1">
    <citation type="submission" date="2023-08" db="EMBL/GenBank/DDBJ databases">
        <title>A de novo genome assembly of Solanum verrucosum Schlechtendal, a Mexican diploid species geographically isolated from the other diploid A-genome species in potato relatives.</title>
        <authorList>
            <person name="Hosaka K."/>
        </authorList>
    </citation>
    <scope>NUCLEOTIDE SEQUENCE</scope>
    <source>
        <tissue evidence="12">Young leaves</tissue>
    </source>
</reference>
<evidence type="ECO:0000256" key="5">
    <source>
        <dbReference type="ARBA" id="ARBA00022821"/>
    </source>
</evidence>
<dbReference type="InterPro" id="IPR032675">
    <property type="entry name" value="LRR_dom_sf"/>
</dbReference>
<sequence>MANSVCFTPLASLNSFSKPGLINGNGNCAGRKIQLIKDVTFNSKSNLRVVEVKAADSDKEIKVKSIVCQKCEGNVDVHCIVAMEIIFNSVYMLTVASGAVACPQCKGIGVNSVDHFNGRFKAGGLCWLCRGKKDILCGDCNGAGFLGGFMSDNLNTTDMAYASVASLLNTIQLLLTSDSQMRSQICDRREEFHSLSEKVSSLEVFIKKFEKSNDSREMTDLEAQIKEAADGAEITIQLRLTDIIMAKNEMQKKKAREGLCDSLKQVAEEIDRVQKESTKIQYKAKQSLEEYFVQASSSAKVILNGKNNMVGRRDEREKMMTELTRGFSGELKVIPIVGMGGIGKTTLAKEVFNDAFIRSHFDVRAWATISQEHNVKDILVSLLHSTKEKDDTVNTEDESKLADMLQKSLKSRRYLIVLDDMWSDKVWDDLRLCFPSENNGSRILLTTRNTEVACSAGTKNISLPIGLMGPVESWDLFKSAAFVNEALPSEFETVGKQIVDQCQGLPLTIVVVAGLLSKSKRTIEVWGSVAKDVKSFVTNDPDEQCLHVLGLSYNHLTSDLKACLLYFGIFPEDGEVSVKRLVRLWIAEGFLKFEKDLEGVAEKCLQDLIDRCLVLVSEKSLDETRVRYCKVHDLIYELCLREAQRQNLFVMNDIVYVDYDGEYNLDEDDDWDEYHNLDEDKYDYVDEDDDDDLDDDEDEEDDSDVNEDDLEAEDEDDKMLFKNKFRPFKHIMGPFKRQIKEGKRGFGRYRTLLTPGHHHLIRRKTDDADNNLLKRTRSIFFNNSYSETFSLKSKLFHFSLLRILDLSFVLLERFPPQILCLVWLRYLELLGDFDIPTDICRLWNLQTFIVDGSPGDFGIYPEEIWELMQLRHLELSSFLLPNPPTVSVDGQRYLGFPNIHTILGLSHGCCTKEVISGIRNVRKLKVEGDNNDYEGFQESRLFDNLVHLQHLETLSVTIYADLEDSVPVTIPSSKAFPATLKKLKLYGTGLRWDDLNIVGELPNLEVLKVIFDAVGDIWCPISGGFSRLKILLLKNSHLKYWNITNDSFPVLERLMIIDCTELEEIPIEFAETSSLKLIELKDCKPHLEDSATRIQQEQEDIGNNPVDVRISCKYRFLKVTKIYSIPPHTCPPVADLRGMWLYKRIADH</sequence>
<feature type="domain" description="BSD2 cysteine rich" evidence="11">
    <location>
        <begin position="97"/>
        <end position="152"/>
    </location>
</feature>
<evidence type="ECO:0000259" key="10">
    <source>
        <dbReference type="Pfam" id="PF23598"/>
    </source>
</evidence>
<keyword evidence="4" id="KW-0547">Nucleotide-binding</keyword>
<dbReference type="PANTHER" id="PTHR15140">
    <property type="entry name" value="TUBULIN-SPECIFIC CHAPERONE E"/>
    <property type="match status" value="1"/>
</dbReference>
<dbReference type="Pfam" id="PF00931">
    <property type="entry name" value="NB-ARC"/>
    <property type="match status" value="1"/>
</dbReference>
<dbReference type="InterPro" id="IPR002182">
    <property type="entry name" value="NB-ARC"/>
</dbReference>
<evidence type="ECO:0000313" key="12">
    <source>
        <dbReference type="EMBL" id="WMV60139.1"/>
    </source>
</evidence>
<dbReference type="Gene3D" id="3.80.10.10">
    <property type="entry name" value="Ribonuclease Inhibitor"/>
    <property type="match status" value="1"/>
</dbReference>
<dbReference type="Pfam" id="PF23598">
    <property type="entry name" value="LRR_14"/>
    <property type="match status" value="1"/>
</dbReference>
<dbReference type="Gene3D" id="3.40.50.300">
    <property type="entry name" value="P-loop containing nucleotide triphosphate hydrolases"/>
    <property type="match status" value="1"/>
</dbReference>
<keyword evidence="3" id="KW-0677">Repeat</keyword>
<dbReference type="PRINTS" id="PR00364">
    <property type="entry name" value="DISEASERSIST"/>
</dbReference>
<proteinExistence type="inferred from homology"/>
<evidence type="ECO:0000256" key="4">
    <source>
        <dbReference type="ARBA" id="ARBA00022741"/>
    </source>
</evidence>
<evidence type="ECO:0000256" key="3">
    <source>
        <dbReference type="ARBA" id="ARBA00022737"/>
    </source>
</evidence>
<dbReference type="Proteomes" id="UP001234989">
    <property type="component" value="Chromosome 12"/>
</dbReference>
<evidence type="ECO:0000259" key="11">
    <source>
        <dbReference type="Pfam" id="PF25436"/>
    </source>
</evidence>
<dbReference type="Gene3D" id="1.10.8.430">
    <property type="entry name" value="Helical domain of apoptotic protease-activating factors"/>
    <property type="match status" value="1"/>
</dbReference>
<dbReference type="AlphaFoldDB" id="A0AAF1A4A9"/>
<dbReference type="CDD" id="cd14798">
    <property type="entry name" value="RX-CC_like"/>
    <property type="match status" value="1"/>
</dbReference>
<keyword evidence="5" id="KW-0611">Plant defense</keyword>
<feature type="domain" description="NB-ARC" evidence="8">
    <location>
        <begin position="317"/>
        <end position="485"/>
    </location>
</feature>
<keyword evidence="13" id="KW-1185">Reference proteome</keyword>
<dbReference type="FunFam" id="1.10.10.10:FF:000322">
    <property type="entry name" value="Probable disease resistance protein At1g63360"/>
    <property type="match status" value="1"/>
</dbReference>
<keyword evidence="6" id="KW-0067">ATP-binding</keyword>
<dbReference type="GO" id="GO:0005524">
    <property type="term" value="F:ATP binding"/>
    <property type="evidence" value="ECO:0007669"/>
    <property type="project" value="UniProtKB-KW"/>
</dbReference>
<dbReference type="Gene3D" id="1.20.5.4130">
    <property type="match status" value="1"/>
</dbReference>
<evidence type="ECO:0000259" key="9">
    <source>
        <dbReference type="Pfam" id="PF23559"/>
    </source>
</evidence>
<gene>
    <name evidence="12" type="ORF">MTR67_053524</name>
</gene>
<evidence type="ECO:0000313" key="13">
    <source>
        <dbReference type="Proteomes" id="UP001234989"/>
    </source>
</evidence>
<dbReference type="Gene3D" id="1.10.10.10">
    <property type="entry name" value="Winged helix-like DNA-binding domain superfamily/Winged helix DNA-binding domain"/>
    <property type="match status" value="1"/>
</dbReference>
<keyword evidence="2" id="KW-0433">Leucine-rich repeat</keyword>
<evidence type="ECO:0000256" key="6">
    <source>
        <dbReference type="ARBA" id="ARBA00022840"/>
    </source>
</evidence>
<dbReference type="SUPFAM" id="SSF52058">
    <property type="entry name" value="L domain-like"/>
    <property type="match status" value="1"/>
</dbReference>
<dbReference type="EMBL" id="CP133623">
    <property type="protein sequence ID" value="WMV60139.1"/>
    <property type="molecule type" value="Genomic_DNA"/>
</dbReference>
<feature type="domain" description="Disease resistance protein winged helix" evidence="9">
    <location>
        <begin position="569"/>
        <end position="638"/>
    </location>
</feature>
<dbReference type="Pfam" id="PF25436">
    <property type="entry name" value="BSD2_CRD"/>
    <property type="match status" value="1"/>
</dbReference>
<dbReference type="PANTHER" id="PTHR15140:SF33">
    <property type="entry name" value="LATE BLIGHT RESISTANCE PROTEIN HOMOLOG R1A-3 ISOFORM X1"/>
    <property type="match status" value="1"/>
</dbReference>
<evidence type="ECO:0000256" key="1">
    <source>
        <dbReference type="ARBA" id="ARBA00008894"/>
    </source>
</evidence>
<dbReference type="SUPFAM" id="SSF52540">
    <property type="entry name" value="P-loop containing nucleoside triphosphate hydrolases"/>
    <property type="match status" value="1"/>
</dbReference>
<dbReference type="InterPro" id="IPR057453">
    <property type="entry name" value="BSD2_CRD"/>
</dbReference>
<dbReference type="InterPro" id="IPR042197">
    <property type="entry name" value="Apaf_helical"/>
</dbReference>
<feature type="domain" description="Disease resistance R13L4/SHOC-2-like LRR" evidence="10">
    <location>
        <begin position="785"/>
        <end position="1081"/>
    </location>
</feature>
<protein>
    <recommendedName>
        <fullName evidence="14">NB-ARC domain-containing protein</fullName>
    </recommendedName>
</protein>
<dbReference type="GO" id="GO:0043531">
    <property type="term" value="F:ADP binding"/>
    <property type="evidence" value="ECO:0007669"/>
    <property type="project" value="InterPro"/>
</dbReference>